<comment type="function">
    <text evidence="7">Key enzyme in folate metabolism. Catalyzes an essential reaction for de novo glycine and purine synthesis, and for DNA precursor synthesis.</text>
</comment>
<gene>
    <name evidence="9" type="ORF">INS88_02865</name>
</gene>
<evidence type="ECO:0000256" key="1">
    <source>
        <dbReference type="ARBA" id="ARBA00004903"/>
    </source>
</evidence>
<evidence type="ECO:0000259" key="8">
    <source>
        <dbReference type="PROSITE" id="PS51330"/>
    </source>
</evidence>
<evidence type="ECO:0000256" key="3">
    <source>
        <dbReference type="ARBA" id="ARBA00012856"/>
    </source>
</evidence>
<keyword evidence="10" id="KW-1185">Reference proteome</keyword>
<dbReference type="UniPathway" id="UPA00077">
    <property type="reaction ID" value="UER00158"/>
</dbReference>
<feature type="domain" description="DHFR" evidence="8">
    <location>
        <begin position="1"/>
        <end position="164"/>
    </location>
</feature>
<keyword evidence="6 7" id="KW-0560">Oxidoreductase</keyword>
<comment type="catalytic activity">
    <reaction evidence="7">
        <text>(6S)-5,6,7,8-tetrahydrofolate + NADP(+) = 7,8-dihydrofolate + NADPH + H(+)</text>
        <dbReference type="Rhea" id="RHEA:15009"/>
        <dbReference type="ChEBI" id="CHEBI:15378"/>
        <dbReference type="ChEBI" id="CHEBI:57451"/>
        <dbReference type="ChEBI" id="CHEBI:57453"/>
        <dbReference type="ChEBI" id="CHEBI:57783"/>
        <dbReference type="ChEBI" id="CHEBI:58349"/>
        <dbReference type="EC" id="1.5.1.3"/>
    </reaction>
</comment>
<dbReference type="GO" id="GO:0005829">
    <property type="term" value="C:cytosol"/>
    <property type="evidence" value="ECO:0007669"/>
    <property type="project" value="TreeGrafter"/>
</dbReference>
<evidence type="ECO:0000256" key="7">
    <source>
        <dbReference type="PIRNR" id="PIRNR000194"/>
    </source>
</evidence>
<evidence type="ECO:0000256" key="2">
    <source>
        <dbReference type="ARBA" id="ARBA00009539"/>
    </source>
</evidence>
<dbReference type="SUPFAM" id="SSF53597">
    <property type="entry name" value="Dihydrofolate reductase-like"/>
    <property type="match status" value="1"/>
</dbReference>
<dbReference type="GO" id="GO:0006730">
    <property type="term" value="P:one-carbon metabolic process"/>
    <property type="evidence" value="ECO:0007669"/>
    <property type="project" value="UniProtKB-KW"/>
</dbReference>
<proteinExistence type="inferred from homology"/>
<dbReference type="InterPro" id="IPR024072">
    <property type="entry name" value="DHFR-like_dom_sf"/>
</dbReference>
<evidence type="ECO:0000256" key="4">
    <source>
        <dbReference type="ARBA" id="ARBA00022563"/>
    </source>
</evidence>
<dbReference type="PRINTS" id="PR00070">
    <property type="entry name" value="DHFR"/>
</dbReference>
<keyword evidence="4 7" id="KW-0554">One-carbon metabolism</keyword>
<dbReference type="PANTHER" id="PTHR48069">
    <property type="entry name" value="DIHYDROFOLATE REDUCTASE"/>
    <property type="match status" value="1"/>
</dbReference>
<accession>A0A7M1QVY2</accession>
<dbReference type="AlphaFoldDB" id="A0A7M1QVY2"/>
<keyword evidence="5 7" id="KW-0521">NADP</keyword>
<sequence length="182" mass="20085">MIWAQGHDRAIGREGGMAWHLPEDLAFFKRMTMGHPVIMGRRTWQSLGPTFQPLPGRKNIVLTRDGDFAAPGALVTASLDEAYKLARSDDADALVWIMGGAQIYEAGMALADGIVVTDVDIDVAGADAFAPMIPLDWETMDCAPDRGWHVADNGTRYRMTVYRRRRSGFDPGPLEAPELRAR</sequence>
<dbReference type="PROSITE" id="PS51330">
    <property type="entry name" value="DHFR_2"/>
    <property type="match status" value="1"/>
</dbReference>
<evidence type="ECO:0000256" key="6">
    <source>
        <dbReference type="ARBA" id="ARBA00023002"/>
    </source>
</evidence>
<dbReference type="PIRSF" id="PIRSF000194">
    <property type="entry name" value="DHFR"/>
    <property type="match status" value="1"/>
</dbReference>
<dbReference type="CDD" id="cd00209">
    <property type="entry name" value="DHFR"/>
    <property type="match status" value="1"/>
</dbReference>
<dbReference type="InterPro" id="IPR001796">
    <property type="entry name" value="DHFR_dom"/>
</dbReference>
<dbReference type="EC" id="1.5.1.3" evidence="3 7"/>
<protein>
    <recommendedName>
        <fullName evidence="3 7">Dihydrofolate reductase</fullName>
        <ecNumber evidence="3 7">1.5.1.3</ecNumber>
    </recommendedName>
</protein>
<dbReference type="Proteomes" id="UP000595053">
    <property type="component" value="Chromosome"/>
</dbReference>
<name>A0A7M1QVY2_9ACTO</name>
<dbReference type="PANTHER" id="PTHR48069:SF3">
    <property type="entry name" value="DIHYDROFOLATE REDUCTASE"/>
    <property type="match status" value="1"/>
</dbReference>
<dbReference type="GO" id="GO:0046452">
    <property type="term" value="P:dihydrofolate metabolic process"/>
    <property type="evidence" value="ECO:0007669"/>
    <property type="project" value="TreeGrafter"/>
</dbReference>
<dbReference type="GO" id="GO:0046655">
    <property type="term" value="P:folic acid metabolic process"/>
    <property type="evidence" value="ECO:0007669"/>
    <property type="project" value="TreeGrafter"/>
</dbReference>
<organism evidence="9 10">
    <name type="scientific">Trueperella pecoris</name>
    <dbReference type="NCBI Taxonomy" id="2733571"/>
    <lineage>
        <taxon>Bacteria</taxon>
        <taxon>Bacillati</taxon>
        <taxon>Actinomycetota</taxon>
        <taxon>Actinomycetes</taxon>
        <taxon>Actinomycetales</taxon>
        <taxon>Actinomycetaceae</taxon>
        <taxon>Trueperella</taxon>
    </lineage>
</organism>
<dbReference type="GO" id="GO:0046654">
    <property type="term" value="P:tetrahydrofolate biosynthetic process"/>
    <property type="evidence" value="ECO:0007669"/>
    <property type="project" value="UniProtKB-UniPathway"/>
</dbReference>
<dbReference type="GO" id="GO:0004146">
    <property type="term" value="F:dihydrofolate reductase activity"/>
    <property type="evidence" value="ECO:0007669"/>
    <property type="project" value="UniProtKB-EC"/>
</dbReference>
<evidence type="ECO:0000313" key="10">
    <source>
        <dbReference type="Proteomes" id="UP000595053"/>
    </source>
</evidence>
<dbReference type="EMBL" id="CP063213">
    <property type="protein sequence ID" value="QOR46169.1"/>
    <property type="molecule type" value="Genomic_DNA"/>
</dbReference>
<evidence type="ECO:0000256" key="5">
    <source>
        <dbReference type="ARBA" id="ARBA00022857"/>
    </source>
</evidence>
<comment type="pathway">
    <text evidence="1 7">Cofactor biosynthesis; tetrahydrofolate biosynthesis; 5,6,7,8-tetrahydrofolate from 7,8-dihydrofolate: step 1/1.</text>
</comment>
<dbReference type="GO" id="GO:0050661">
    <property type="term" value="F:NADP binding"/>
    <property type="evidence" value="ECO:0007669"/>
    <property type="project" value="InterPro"/>
</dbReference>
<dbReference type="RefSeq" id="WP_197551516.1">
    <property type="nucleotide sequence ID" value="NZ_CP063213.1"/>
</dbReference>
<dbReference type="InterPro" id="IPR012259">
    <property type="entry name" value="DHFR"/>
</dbReference>
<reference evidence="9 10" key="1">
    <citation type="submission" date="2020-10" db="EMBL/GenBank/DDBJ databases">
        <title>Trueperella pecoris sp. nov. isolated from bovine and porcine specimens.</title>
        <authorList>
            <person name="Schoenecker L."/>
            <person name="Schnydrig P."/>
            <person name="Brodard I."/>
            <person name="Thomann A."/>
            <person name="Hemphill A."/>
            <person name="Rodriguez-Campos S."/>
            <person name="Perreten V."/>
            <person name="Jores J."/>
            <person name="Kittl S."/>
        </authorList>
    </citation>
    <scope>NUCLEOTIDE SEQUENCE [LARGE SCALE GENOMIC DNA]</scope>
    <source>
        <strain evidence="9 10">15A0121</strain>
    </source>
</reference>
<evidence type="ECO:0000313" key="9">
    <source>
        <dbReference type="EMBL" id="QOR46169.1"/>
    </source>
</evidence>
<dbReference type="Pfam" id="PF00186">
    <property type="entry name" value="DHFR_1"/>
    <property type="match status" value="1"/>
</dbReference>
<dbReference type="Gene3D" id="3.40.430.10">
    <property type="entry name" value="Dihydrofolate Reductase, subunit A"/>
    <property type="match status" value="1"/>
</dbReference>
<comment type="similarity">
    <text evidence="2 7">Belongs to the dihydrofolate reductase family.</text>
</comment>